<proteinExistence type="predicted"/>
<evidence type="ECO:0008006" key="3">
    <source>
        <dbReference type="Google" id="ProtNLM"/>
    </source>
</evidence>
<name>A0A0D5C5B1_9ARCH</name>
<gene>
    <name evidence="1" type="ORF">NADRNF5_1867</name>
</gene>
<dbReference type="GeneID" id="24821030"/>
<evidence type="ECO:0000313" key="2">
    <source>
        <dbReference type="Proteomes" id="UP000032408"/>
    </source>
</evidence>
<protein>
    <recommendedName>
        <fullName evidence="3">Phasin family protein</fullName>
    </recommendedName>
</protein>
<dbReference type="HOGENOM" id="CLU_150428_0_0_2"/>
<dbReference type="RefSeq" id="WP_148313092.1">
    <property type="nucleotide sequence ID" value="NZ_CP011070.1"/>
</dbReference>
<organism evidence="1 2">
    <name type="scientific">Nitrosopumilus adriaticus</name>
    <dbReference type="NCBI Taxonomy" id="1580092"/>
    <lineage>
        <taxon>Archaea</taxon>
        <taxon>Nitrososphaerota</taxon>
        <taxon>Nitrososphaeria</taxon>
        <taxon>Nitrosopumilales</taxon>
        <taxon>Nitrosopumilaceae</taxon>
        <taxon>Nitrosopumilus</taxon>
    </lineage>
</organism>
<accession>A0A0D5C5B1</accession>
<dbReference type="OrthoDB" id="12973at2157"/>
<dbReference type="Proteomes" id="UP000032408">
    <property type="component" value="Chromosome"/>
</dbReference>
<dbReference type="AlphaFoldDB" id="A0A0D5C5B1"/>
<reference evidence="2" key="1">
    <citation type="submission" date="2015-03" db="EMBL/GenBank/DDBJ databases">
        <title>Characterization of two novel Thaumarchaeota isolated from the Northern Adriatic Sea.</title>
        <authorList>
            <person name="Bayer B."/>
            <person name="Vojvoda J."/>
            <person name="Offre P."/>
            <person name="Srivastava A."/>
            <person name="Elisabeth N."/>
            <person name="Garcia J.A.L."/>
            <person name="Schleper C."/>
            <person name="Herndl G.J."/>
        </authorList>
    </citation>
    <scope>NUCLEOTIDE SEQUENCE [LARGE SCALE GENOMIC DNA]</scope>
    <source>
        <strain evidence="2">NF5</strain>
    </source>
</reference>
<evidence type="ECO:0000313" key="1">
    <source>
        <dbReference type="EMBL" id="AJW71545.1"/>
    </source>
</evidence>
<dbReference type="EMBL" id="CP011070">
    <property type="protein sequence ID" value="AJW71545.1"/>
    <property type="molecule type" value="Genomic_DNA"/>
</dbReference>
<keyword evidence="2" id="KW-1185">Reference proteome</keyword>
<sequence>MSKVAQQPKDFFAASKKSNSKIIHATKNASPNFHKSLVRLQQDYIDAWKMVINSAISLEKEYAEKVGFLPKVSDSAIQTIHEMTEMSIQAYLKQNEILSDTVRTTEQAFATFNDSTKSFTSINKEIMELLMSKYGMQLKT</sequence>
<reference evidence="1 2" key="2">
    <citation type="journal article" date="2016" name="ISME J.">
        <title>Physiological and genomic characterization of two novel marine thaumarchaeal strains indicates niche differentiation.</title>
        <authorList>
            <person name="Bayer B."/>
            <person name="Vojvoda J."/>
            <person name="Offre P."/>
            <person name="Alves R.J."/>
            <person name="Elisabeth N.H."/>
            <person name="Garcia J.A."/>
            <person name="Volland J.M."/>
            <person name="Srivastava A."/>
            <person name="Schleper C."/>
            <person name="Herndl G.J."/>
        </authorList>
    </citation>
    <scope>NUCLEOTIDE SEQUENCE [LARGE SCALE GENOMIC DNA]</scope>
    <source>
        <strain evidence="1 2">NF5</strain>
    </source>
</reference>
<dbReference type="KEGG" id="nin:NADRNF5_1867"/>
<dbReference type="STRING" id="1580092.NADRNF5_1867"/>